<evidence type="ECO:0000313" key="2">
    <source>
        <dbReference type="Proteomes" id="UP000305874"/>
    </source>
</evidence>
<proteinExistence type="predicted"/>
<gene>
    <name evidence="1" type="ORF">CWC05_23195</name>
</gene>
<dbReference type="Proteomes" id="UP000305874">
    <property type="component" value="Unassembled WGS sequence"/>
</dbReference>
<dbReference type="AlphaFoldDB" id="A0A5S3YFH6"/>
<feature type="non-terminal residue" evidence="1">
    <location>
        <position position="107"/>
    </location>
</feature>
<feature type="non-terminal residue" evidence="1">
    <location>
        <position position="1"/>
    </location>
</feature>
<comment type="caution">
    <text evidence="1">The sequence shown here is derived from an EMBL/GenBank/DDBJ whole genome shotgun (WGS) entry which is preliminary data.</text>
</comment>
<evidence type="ECO:0000313" key="1">
    <source>
        <dbReference type="EMBL" id="TMP70326.1"/>
    </source>
</evidence>
<reference evidence="2" key="2">
    <citation type="submission" date="2019-06" db="EMBL/GenBank/DDBJ databases">
        <title>Co-occurence of chitin degradation, pigmentation and bioactivity in marine Pseudoalteromonas.</title>
        <authorList>
            <person name="Sonnenschein E.C."/>
            <person name="Bech P.K."/>
        </authorList>
    </citation>
    <scope>NUCLEOTIDE SEQUENCE [LARGE SCALE GENOMIC DNA]</scope>
    <source>
        <strain evidence="2">S2897</strain>
    </source>
</reference>
<dbReference type="EMBL" id="PNCG01000930">
    <property type="protein sequence ID" value="TMP70326.1"/>
    <property type="molecule type" value="Genomic_DNA"/>
</dbReference>
<name>A0A5S3YFH6_9GAMM</name>
<accession>A0A5S3YFH6</accession>
<protein>
    <submittedName>
        <fullName evidence="1">Uncharacterized protein</fullName>
    </submittedName>
</protein>
<sequence length="107" mass="12783">YIFPKSNDSIEQKLEKRFGQYWHQAGADSDYFAEGDQEQVNIYNRGTRFIAAGSDLLSHQLHQLKPFMENDLVELLYSLPDTFRENGKLYHHMLLKYYPEYFESIPW</sequence>
<organism evidence="1 2">
    <name type="scientific">Pseudoalteromonas ruthenica</name>
    <dbReference type="NCBI Taxonomy" id="151081"/>
    <lineage>
        <taxon>Bacteria</taxon>
        <taxon>Pseudomonadati</taxon>
        <taxon>Pseudomonadota</taxon>
        <taxon>Gammaproteobacteria</taxon>
        <taxon>Alteromonadales</taxon>
        <taxon>Pseudoalteromonadaceae</taxon>
        <taxon>Pseudoalteromonas</taxon>
    </lineage>
</organism>
<reference evidence="1 2" key="1">
    <citation type="submission" date="2017-12" db="EMBL/GenBank/DDBJ databases">
        <authorList>
            <person name="Paulsen S."/>
            <person name="Gram L.K."/>
        </authorList>
    </citation>
    <scope>NUCLEOTIDE SEQUENCE [LARGE SCALE GENOMIC DNA]</scope>
    <source>
        <strain evidence="1 2">S2897</strain>
    </source>
</reference>